<evidence type="ECO:0000256" key="4">
    <source>
        <dbReference type="ARBA" id="ARBA00022859"/>
    </source>
</evidence>
<evidence type="ECO:0000256" key="1">
    <source>
        <dbReference type="ARBA" id="ARBA00004514"/>
    </source>
</evidence>
<evidence type="ECO:0000256" key="3">
    <source>
        <dbReference type="ARBA" id="ARBA00022588"/>
    </source>
</evidence>
<dbReference type="InterPro" id="IPR001315">
    <property type="entry name" value="CARD"/>
</dbReference>
<dbReference type="Pfam" id="PF13553">
    <property type="entry name" value="FIIND"/>
    <property type="match status" value="1"/>
</dbReference>
<reference evidence="9" key="1">
    <citation type="submission" date="2025-08" db="UniProtKB">
        <authorList>
            <consortium name="RefSeq"/>
        </authorList>
    </citation>
    <scope>IDENTIFICATION</scope>
</reference>
<evidence type="ECO:0000313" key="9">
    <source>
        <dbReference type="RefSeq" id="XP_008304199.1"/>
    </source>
</evidence>
<sequence length="372" mass="42292">MTSSSSFTPEMQTESAQILYRFRCPGPGVFQCTQTGLVFAMAKGAELRYRIVQWDESRLTPAGKMAAGPLFSIQCSEDAVRRLHFPHCETEDALRLDNQLSVVHFTDEGMSMLKPLQITDTHVVVEVAHLSLFGLIWNTIERTLSLPVRGQVVLFLRPPGRAPRTLHVFLLQKNVPVEQVAAKQGKAEYIPISAECFLNTGQNYSVLCEQEGLEIQPLRASFFSHFGPNFHPTFEVFLTTDPDKVTLMVQDQERTEVWRRHVYVRDPKRDTEQRVPPQEWLFAVRTELVQGLSDVTVNQLLDRLYGNGVINEEEKNAIRAQMGADKARELIDRVRNKGHDAASALTTALNEVDSFLFRNLNLRQKQESVQLR</sequence>
<evidence type="ECO:0000259" key="6">
    <source>
        <dbReference type="PROSITE" id="PS50209"/>
    </source>
</evidence>
<gene>
    <name evidence="9" type="primary">LOC103375662</name>
</gene>
<dbReference type="Pfam" id="PF00619">
    <property type="entry name" value="CARD"/>
    <property type="match status" value="1"/>
</dbReference>
<dbReference type="InterPro" id="IPR011029">
    <property type="entry name" value="DEATH-like_dom_sf"/>
</dbReference>
<feature type="domain" description="FIIND" evidence="7">
    <location>
        <begin position="1"/>
        <end position="277"/>
    </location>
</feature>
<dbReference type="PROSITE" id="PS51830">
    <property type="entry name" value="FIIND"/>
    <property type="match status" value="1"/>
</dbReference>
<accession>A0A9Y4NVG2</accession>
<keyword evidence="8" id="KW-1185">Reference proteome</keyword>
<dbReference type="GO" id="GO:0006954">
    <property type="term" value="P:inflammatory response"/>
    <property type="evidence" value="ECO:0007669"/>
    <property type="project" value="UniProtKB-KW"/>
</dbReference>
<dbReference type="SMART" id="SM00114">
    <property type="entry name" value="CARD"/>
    <property type="match status" value="1"/>
</dbReference>
<evidence type="ECO:0000313" key="8">
    <source>
        <dbReference type="Proteomes" id="UP000694891"/>
    </source>
</evidence>
<dbReference type="GeneID" id="103375662"/>
<name>A0A9Y4NVG2_9TELE</name>
<dbReference type="InterPro" id="IPR025307">
    <property type="entry name" value="FIIND_dom"/>
</dbReference>
<evidence type="ECO:0000256" key="5">
    <source>
        <dbReference type="ARBA" id="ARBA00023198"/>
    </source>
</evidence>
<dbReference type="SUPFAM" id="SSF47986">
    <property type="entry name" value="DEATH domain"/>
    <property type="match status" value="1"/>
</dbReference>
<dbReference type="GO" id="GO:0042981">
    <property type="term" value="P:regulation of apoptotic process"/>
    <property type="evidence" value="ECO:0007669"/>
    <property type="project" value="InterPro"/>
</dbReference>
<dbReference type="PROSITE" id="PS50209">
    <property type="entry name" value="CARD"/>
    <property type="match status" value="1"/>
</dbReference>
<dbReference type="GO" id="GO:0045087">
    <property type="term" value="P:innate immune response"/>
    <property type="evidence" value="ECO:0007669"/>
    <property type="project" value="UniProtKB-KW"/>
</dbReference>
<keyword evidence="3" id="KW-0399">Innate immunity</keyword>
<dbReference type="GO" id="GO:0005829">
    <property type="term" value="C:cytosol"/>
    <property type="evidence" value="ECO:0007669"/>
    <property type="project" value="UniProtKB-SubCell"/>
</dbReference>
<dbReference type="AlphaFoldDB" id="A0A9Y4NVG2"/>
<dbReference type="Gene3D" id="1.10.533.10">
    <property type="entry name" value="Death Domain, Fas"/>
    <property type="match status" value="1"/>
</dbReference>
<protein>
    <submittedName>
        <fullName evidence="9">NACHT, LRR and PYD domains-containing protein 1-like</fullName>
    </submittedName>
</protein>
<dbReference type="InterPro" id="IPR051249">
    <property type="entry name" value="NLRP_Inflammasome"/>
</dbReference>
<dbReference type="PANTHER" id="PTHR46985:SF2">
    <property type="entry name" value="APOPTOSIS-ASSOCIATED SPECK-LIKE PROTEIN CONTAINING A CARD"/>
    <property type="match status" value="1"/>
</dbReference>
<keyword evidence="4" id="KW-0391">Immunity</keyword>
<evidence type="ECO:0000259" key="7">
    <source>
        <dbReference type="PROSITE" id="PS51830"/>
    </source>
</evidence>
<dbReference type="Proteomes" id="UP000694891">
    <property type="component" value="Unplaced"/>
</dbReference>
<dbReference type="RefSeq" id="XP_008304199.1">
    <property type="nucleotide sequence ID" value="XM_008305977.1"/>
</dbReference>
<keyword evidence="2" id="KW-0963">Cytoplasm</keyword>
<dbReference type="PANTHER" id="PTHR46985">
    <property type="entry name" value="NACHT, LRR AND PYD DOMAINS-CONTAINING PROTEIN 1"/>
    <property type="match status" value="1"/>
</dbReference>
<keyword evidence="5" id="KW-0395">Inflammatory response</keyword>
<proteinExistence type="predicted"/>
<evidence type="ECO:0000256" key="2">
    <source>
        <dbReference type="ARBA" id="ARBA00022490"/>
    </source>
</evidence>
<dbReference type="Pfam" id="PF23679">
    <property type="entry name" value="UPA-FIIND"/>
    <property type="match status" value="1"/>
</dbReference>
<organism evidence="8 9">
    <name type="scientific">Stegastes partitus</name>
    <name type="common">bicolor damselfish</name>
    <dbReference type="NCBI Taxonomy" id="144197"/>
    <lineage>
        <taxon>Eukaryota</taxon>
        <taxon>Metazoa</taxon>
        <taxon>Chordata</taxon>
        <taxon>Craniata</taxon>
        <taxon>Vertebrata</taxon>
        <taxon>Euteleostomi</taxon>
        <taxon>Actinopterygii</taxon>
        <taxon>Neopterygii</taxon>
        <taxon>Teleostei</taxon>
        <taxon>Neoteleostei</taxon>
        <taxon>Acanthomorphata</taxon>
        <taxon>Ovalentaria</taxon>
        <taxon>Pomacentridae</taxon>
        <taxon>Stegastes</taxon>
    </lineage>
</organism>
<comment type="subcellular location">
    <subcellularLocation>
        <location evidence="1">Cytoplasm</location>
        <location evidence="1">Cytosol</location>
    </subcellularLocation>
</comment>
<feature type="domain" description="CARD" evidence="6">
    <location>
        <begin position="285"/>
        <end position="364"/>
    </location>
</feature>